<feature type="region of interest" description="Disordered" evidence="1">
    <location>
        <begin position="1"/>
        <end position="27"/>
    </location>
</feature>
<dbReference type="AlphaFoldDB" id="A0A438EZ49"/>
<dbReference type="PANTHER" id="PTHR33437:SF2">
    <property type="entry name" value="OS06G0361200 PROTEIN"/>
    <property type="match status" value="1"/>
</dbReference>
<evidence type="ECO:0000259" key="2">
    <source>
        <dbReference type="Pfam" id="PF03732"/>
    </source>
</evidence>
<gene>
    <name evidence="3" type="ORF">CK203_072697</name>
</gene>
<dbReference type="Pfam" id="PF03732">
    <property type="entry name" value="Retrotrans_gag"/>
    <property type="match status" value="1"/>
</dbReference>
<evidence type="ECO:0000313" key="4">
    <source>
        <dbReference type="Proteomes" id="UP000288805"/>
    </source>
</evidence>
<sequence length="368" mass="42620">MLTLDSHSGLPTGMPKEENYSNRSDSFTSSFSMTMPVMTTDTTSIEEQLAEMARVIAKLTKTVEEKDMQITFLINKVEAQVQNMGESSQGLNHLLNVASPLDDAPHTYRIMQVERQTTEFASVVSLFVQQLQDMITNTIRAQYGGPSQSTLMYSKPYIKRIDNLRMSVGYQPLKFQSFDGKGNPKQHVGHFVETCNNAGIDGDLLVKQFVRSLRGNAFNWYIDLAPECIDSWDQMEREFLNRFYSTRRTVSMMELTNTKQWKDESVVDYINCWHSLSLGCKDRLSEENERRRFTLKELEEKKYPFPDSNVPNMLEDLLQKKVIELPECKRPEEMDRVNDPNYCHYHQIVSHPVEKCFVLKDLIMKLCI</sequence>
<comment type="caution">
    <text evidence="3">The sequence shown here is derived from an EMBL/GenBank/DDBJ whole genome shotgun (WGS) entry which is preliminary data.</text>
</comment>
<evidence type="ECO:0000256" key="1">
    <source>
        <dbReference type="SAM" id="MobiDB-lite"/>
    </source>
</evidence>
<reference evidence="3 4" key="1">
    <citation type="journal article" date="2018" name="PLoS Genet.">
        <title>Population sequencing reveals clonal diversity and ancestral inbreeding in the grapevine cultivar Chardonnay.</title>
        <authorList>
            <person name="Roach M.J."/>
            <person name="Johnson D.L."/>
            <person name="Bohlmann J."/>
            <person name="van Vuuren H.J."/>
            <person name="Jones S.J."/>
            <person name="Pretorius I.S."/>
            <person name="Schmidt S.A."/>
            <person name="Borneman A.R."/>
        </authorList>
    </citation>
    <scope>NUCLEOTIDE SEQUENCE [LARGE SCALE GENOMIC DNA]</scope>
    <source>
        <strain evidence="4">cv. Chardonnay</strain>
        <tissue evidence="3">Leaf</tissue>
    </source>
</reference>
<dbReference type="PANTHER" id="PTHR33437">
    <property type="entry name" value="OS06G0361200 PROTEIN"/>
    <property type="match status" value="1"/>
</dbReference>
<proteinExistence type="predicted"/>
<dbReference type="InterPro" id="IPR005162">
    <property type="entry name" value="Retrotrans_gag_dom"/>
</dbReference>
<protein>
    <recommendedName>
        <fullName evidence="2">Retrotransposon gag domain-containing protein</fullName>
    </recommendedName>
</protein>
<organism evidence="3 4">
    <name type="scientific">Vitis vinifera</name>
    <name type="common">Grape</name>
    <dbReference type="NCBI Taxonomy" id="29760"/>
    <lineage>
        <taxon>Eukaryota</taxon>
        <taxon>Viridiplantae</taxon>
        <taxon>Streptophyta</taxon>
        <taxon>Embryophyta</taxon>
        <taxon>Tracheophyta</taxon>
        <taxon>Spermatophyta</taxon>
        <taxon>Magnoliopsida</taxon>
        <taxon>eudicotyledons</taxon>
        <taxon>Gunneridae</taxon>
        <taxon>Pentapetalae</taxon>
        <taxon>rosids</taxon>
        <taxon>Vitales</taxon>
        <taxon>Vitaceae</taxon>
        <taxon>Viteae</taxon>
        <taxon>Vitis</taxon>
    </lineage>
</organism>
<dbReference type="Proteomes" id="UP000288805">
    <property type="component" value="Unassembled WGS sequence"/>
</dbReference>
<dbReference type="EMBL" id="QGNW01001159">
    <property type="protein sequence ID" value="RVW52975.1"/>
    <property type="molecule type" value="Genomic_DNA"/>
</dbReference>
<name>A0A438EZ49_VITVI</name>
<accession>A0A438EZ49</accession>
<feature type="domain" description="Retrotransposon gag" evidence="2">
    <location>
        <begin position="209"/>
        <end position="293"/>
    </location>
</feature>
<evidence type="ECO:0000313" key="3">
    <source>
        <dbReference type="EMBL" id="RVW52975.1"/>
    </source>
</evidence>